<dbReference type="EMBL" id="SVCA01000007">
    <property type="protein sequence ID" value="MBE6085527.1"/>
    <property type="molecule type" value="Genomic_DNA"/>
</dbReference>
<keyword evidence="1" id="KW-0479">Metal-binding</keyword>
<accession>A0A927ZPE3</accession>
<dbReference type="SUPFAM" id="SSF53649">
    <property type="entry name" value="Alkaline phosphatase-like"/>
    <property type="match status" value="1"/>
</dbReference>
<evidence type="ECO:0000313" key="4">
    <source>
        <dbReference type="EMBL" id="MBE6085527.1"/>
    </source>
</evidence>
<evidence type="ECO:0000256" key="1">
    <source>
        <dbReference type="ARBA" id="ARBA00022723"/>
    </source>
</evidence>
<dbReference type="GO" id="GO:0046872">
    <property type="term" value="F:metal ion binding"/>
    <property type="evidence" value="ECO:0007669"/>
    <property type="project" value="UniProtKB-KW"/>
</dbReference>
<comment type="caution">
    <text evidence="4">The sequence shown here is derived from an EMBL/GenBank/DDBJ whole genome shotgun (WGS) entry which is preliminary data.</text>
</comment>
<dbReference type="GO" id="GO:0005737">
    <property type="term" value="C:cytoplasm"/>
    <property type="evidence" value="ECO:0007669"/>
    <property type="project" value="TreeGrafter"/>
</dbReference>
<reference evidence="4" key="1">
    <citation type="submission" date="2019-04" db="EMBL/GenBank/DDBJ databases">
        <title>Evolution of Biomass-Degrading Anaerobic Consortia Revealed by Metagenomics.</title>
        <authorList>
            <person name="Peng X."/>
        </authorList>
    </citation>
    <scope>NUCLEOTIDE SEQUENCE</scope>
    <source>
        <strain evidence="4">SIG242</strain>
    </source>
</reference>
<dbReference type="PANTHER" id="PTHR45953:SF1">
    <property type="entry name" value="IDURONATE 2-SULFATASE"/>
    <property type="match status" value="1"/>
</dbReference>
<feature type="domain" description="Sulfatase N-terminal" evidence="3">
    <location>
        <begin position="302"/>
        <end position="574"/>
    </location>
</feature>
<dbReference type="InterPro" id="IPR011990">
    <property type="entry name" value="TPR-like_helical_dom_sf"/>
</dbReference>
<organism evidence="4 5">
    <name type="scientific">Selenomonas ruminantium</name>
    <dbReference type="NCBI Taxonomy" id="971"/>
    <lineage>
        <taxon>Bacteria</taxon>
        <taxon>Bacillati</taxon>
        <taxon>Bacillota</taxon>
        <taxon>Negativicutes</taxon>
        <taxon>Selenomonadales</taxon>
        <taxon>Selenomonadaceae</taxon>
        <taxon>Selenomonas</taxon>
    </lineage>
</organism>
<dbReference type="InterPro" id="IPR017850">
    <property type="entry name" value="Alkaline_phosphatase_core_sf"/>
</dbReference>
<dbReference type="PANTHER" id="PTHR45953">
    <property type="entry name" value="IDURONATE 2-SULFATASE"/>
    <property type="match status" value="1"/>
</dbReference>
<dbReference type="Proteomes" id="UP000772151">
    <property type="component" value="Unassembled WGS sequence"/>
</dbReference>
<dbReference type="GO" id="GO:0008484">
    <property type="term" value="F:sulfuric ester hydrolase activity"/>
    <property type="evidence" value="ECO:0007669"/>
    <property type="project" value="TreeGrafter"/>
</dbReference>
<name>A0A927ZPE3_SELRU</name>
<proteinExistence type="predicted"/>
<dbReference type="Gene3D" id="1.25.40.10">
    <property type="entry name" value="Tetratricopeptide repeat domain"/>
    <property type="match status" value="1"/>
</dbReference>
<dbReference type="Pfam" id="PF00884">
    <property type="entry name" value="Sulfatase"/>
    <property type="match status" value="1"/>
</dbReference>
<sequence length="682" mass="78055">MDKCIQDLAEGWREEKELYDLLLILSQRGIFDADFQLGLTQLAQIAKDKSRVPYLQAQECYAQKNYQEAAVFMRKALQYRGISYDYWNFMAQICQQLGDIEGQYYWAALVTVHGGESYASINLPLDNPKALRVVGQARLNPCSMPFYVQFYEQDGKLTDAYGNLAGQYLADENEAGYRDFCGVYNPRQCLNARAAVASLLDDAHFFPHGYTDFPFDIMRCREEKQIQVECPPGRTCIVPIAAQCAGQPIYFQSGDDRKGLPADKWEFAYFRCEAGNTVISSEKAFHVAEPIWLGHDTRRKKLVLNILTDGLPWQAVKKQGYKSVPNIKRFFSKGVIFDNNFSVSEFTYPALAAIETGCYPYRTQIFNDNVATKLSEVFPVISEQMKALGYYCTNLLSDSAGLFNGVLRGFDRSIPQQLTCQAYEAVERCIEHLDAWTEVDNYVYLHISDAHPFSTNIKLAPYTQVSLPWQERILDEYGTTSVHKKRNALNMTENQYSIAHMDRLLGWLFDYIEEHYAENEYIVNLYSDHGVSVYDKDNYLLSENQSGAALMVRGAGIPHLGLVEELTSVLDLYPLMDKELGFTIPCKTDGHLPKAFGGQGRRYAVSMSIYPGQTFKLCLRDEKYEFRLETKAFTQMSGLVDMRDYSVHIYRRDNFEEVFAEEIRSRFMGEAVKHIQSFAVFE</sequence>
<dbReference type="SUPFAM" id="SSF48452">
    <property type="entry name" value="TPR-like"/>
    <property type="match status" value="1"/>
</dbReference>
<gene>
    <name evidence="4" type="ORF">E7203_08785</name>
</gene>
<dbReference type="AlphaFoldDB" id="A0A927ZPE3"/>
<dbReference type="RefSeq" id="WP_303669630.1">
    <property type="nucleotide sequence ID" value="NZ_SVCA01000007.1"/>
</dbReference>
<protein>
    <recommendedName>
        <fullName evidence="3">Sulfatase N-terminal domain-containing protein</fullName>
    </recommendedName>
</protein>
<evidence type="ECO:0000256" key="2">
    <source>
        <dbReference type="ARBA" id="ARBA00022801"/>
    </source>
</evidence>
<dbReference type="InterPro" id="IPR000917">
    <property type="entry name" value="Sulfatase_N"/>
</dbReference>
<keyword evidence="2" id="KW-0378">Hydrolase</keyword>
<evidence type="ECO:0000259" key="3">
    <source>
        <dbReference type="Pfam" id="PF00884"/>
    </source>
</evidence>
<dbReference type="Gene3D" id="3.40.720.10">
    <property type="entry name" value="Alkaline Phosphatase, subunit A"/>
    <property type="match status" value="1"/>
</dbReference>
<evidence type="ECO:0000313" key="5">
    <source>
        <dbReference type="Proteomes" id="UP000772151"/>
    </source>
</evidence>